<protein>
    <submittedName>
        <fullName evidence="1">Uncharacterized protein</fullName>
    </submittedName>
</protein>
<dbReference type="KEGG" id="pgs:CPT03_05460"/>
<dbReference type="Proteomes" id="UP000223749">
    <property type="component" value="Chromosome"/>
</dbReference>
<name>A0A2D1UC42_9SPHI</name>
<organism evidence="1 2">
    <name type="scientific">Pedobacter ginsengisoli</name>
    <dbReference type="NCBI Taxonomy" id="363852"/>
    <lineage>
        <taxon>Bacteria</taxon>
        <taxon>Pseudomonadati</taxon>
        <taxon>Bacteroidota</taxon>
        <taxon>Sphingobacteriia</taxon>
        <taxon>Sphingobacteriales</taxon>
        <taxon>Sphingobacteriaceae</taxon>
        <taxon>Pedobacter</taxon>
    </lineage>
</organism>
<dbReference type="OrthoDB" id="980645at2"/>
<dbReference type="EMBL" id="CP024091">
    <property type="protein sequence ID" value="ATP59149.1"/>
    <property type="molecule type" value="Genomic_DNA"/>
</dbReference>
<gene>
    <name evidence="1" type="ORF">CPT03_05460</name>
</gene>
<keyword evidence="2" id="KW-1185">Reference proteome</keyword>
<sequence>MLLKPITILLLFSLLSANCSNLLVFMGFEVNKKYIATELCENRDKPEMHCNGKCYLMKKLKQAQDKEQKQERQSQKTQIQDALIVKPQVFKQYSLAVIKFHIPFSTGIPQSIKNSIFHPPKEVN</sequence>
<reference evidence="1 2" key="1">
    <citation type="submission" date="2017-10" db="EMBL/GenBank/DDBJ databases">
        <title>Whole genome of Pedobacter ginsengisoli T01R-27 isolated from tomato rhizosphere.</title>
        <authorList>
            <person name="Weon H.-Y."/>
            <person name="Lee S.A."/>
            <person name="Sang M.K."/>
            <person name="Song J."/>
        </authorList>
    </citation>
    <scope>NUCLEOTIDE SEQUENCE [LARGE SCALE GENOMIC DNA]</scope>
    <source>
        <strain evidence="1 2">T01R-27</strain>
    </source>
</reference>
<dbReference type="AlphaFoldDB" id="A0A2D1UC42"/>
<evidence type="ECO:0000313" key="1">
    <source>
        <dbReference type="EMBL" id="ATP59149.1"/>
    </source>
</evidence>
<proteinExistence type="predicted"/>
<accession>A0A2D1UC42</accession>
<evidence type="ECO:0000313" key="2">
    <source>
        <dbReference type="Proteomes" id="UP000223749"/>
    </source>
</evidence>